<gene>
    <name evidence="1" type="ORF">NWFMUON74_23660</name>
</gene>
<evidence type="ECO:0000313" key="2">
    <source>
        <dbReference type="Proteomes" id="UP000516173"/>
    </source>
</evidence>
<sequence length="123" mass="12788">MRVDDEGMKRSRQIEFRIVLVAGSAAGLLTAGTGLASAAPTVTFAGGATITAHVVGAKPGYDCQIAARHIDGPWRRVPAHGVVDLESGPVPAGRHVVRILCENRERGDAATHLVGRATEVLTG</sequence>
<dbReference type="EMBL" id="AP023396">
    <property type="protein sequence ID" value="BCK54594.1"/>
    <property type="molecule type" value="Genomic_DNA"/>
</dbReference>
<keyword evidence="2" id="KW-1185">Reference proteome</keyword>
<evidence type="ECO:0000313" key="1">
    <source>
        <dbReference type="EMBL" id="BCK54594.1"/>
    </source>
</evidence>
<proteinExistence type="predicted"/>
<accession>A0A7G1KMN6</accession>
<name>A0A7G1KMN6_9NOCA</name>
<dbReference type="AlphaFoldDB" id="A0A7G1KMN6"/>
<reference evidence="1 2" key="1">
    <citation type="submission" date="2020-08" db="EMBL/GenBank/DDBJ databases">
        <title>Genome Sequencing of Nocardia wallacei strain FMUON74 and assembly.</title>
        <authorList>
            <person name="Toyokawa M."/>
            <person name="Uesaka K."/>
        </authorList>
    </citation>
    <scope>NUCLEOTIDE SEQUENCE [LARGE SCALE GENOMIC DNA]</scope>
    <source>
        <strain evidence="1 2">FMUON74</strain>
    </source>
</reference>
<dbReference type="Proteomes" id="UP000516173">
    <property type="component" value="Chromosome"/>
</dbReference>
<organism evidence="1 2">
    <name type="scientific">Nocardia wallacei</name>
    <dbReference type="NCBI Taxonomy" id="480035"/>
    <lineage>
        <taxon>Bacteria</taxon>
        <taxon>Bacillati</taxon>
        <taxon>Actinomycetota</taxon>
        <taxon>Actinomycetes</taxon>
        <taxon>Mycobacteriales</taxon>
        <taxon>Nocardiaceae</taxon>
        <taxon>Nocardia</taxon>
    </lineage>
</organism>
<dbReference type="KEGG" id="nwl:NWFMUON74_23660"/>
<protein>
    <submittedName>
        <fullName evidence="1">Uncharacterized protein</fullName>
    </submittedName>
</protein>